<reference evidence="8" key="1">
    <citation type="submission" date="2012-09" db="EMBL/GenBank/DDBJ databases">
        <authorList>
            <person name="Weinstock G."/>
            <person name="Sodergren E."/>
            <person name="Clifton S."/>
            <person name="Fulton L."/>
            <person name="Fulton B."/>
            <person name="Courtney L."/>
            <person name="Fronick C."/>
            <person name="Harrison M."/>
            <person name="Strong C."/>
            <person name="Farmer C."/>
            <person name="Delehaunty K."/>
            <person name="Markovic C."/>
            <person name="Hall O."/>
            <person name="Minx P."/>
            <person name="Tomlinson C."/>
            <person name="Mitreva M."/>
            <person name="Nelson J."/>
            <person name="Hou S."/>
            <person name="Wollam A."/>
            <person name="Pepin K.H."/>
            <person name="Johnson M."/>
            <person name="Bhonagiri V."/>
            <person name="Nash W.E."/>
            <person name="Suruliraj S."/>
            <person name="Warren W."/>
            <person name="Chinwalla A."/>
            <person name="Mardis E.R."/>
            <person name="Wilson R.K."/>
        </authorList>
    </citation>
    <scope>NUCLEOTIDE SEQUENCE [LARGE SCALE GENOMIC DNA]</scope>
    <source>
        <strain evidence="8">OS1</strain>
    </source>
</reference>
<dbReference type="NCBIfam" id="TIGR00757">
    <property type="entry name" value="RNaseEG"/>
    <property type="match status" value="1"/>
</dbReference>
<evidence type="ECO:0000256" key="2">
    <source>
        <dbReference type="ARBA" id="ARBA00022723"/>
    </source>
</evidence>
<name>A0A0T5XBR0_9BACT</name>
<comment type="cofactor">
    <cofactor evidence="1">
        <name>Mg(2+)</name>
        <dbReference type="ChEBI" id="CHEBI:18420"/>
    </cofactor>
</comment>
<feature type="domain" description="S1 motif" evidence="6">
    <location>
        <begin position="43"/>
        <end position="113"/>
    </location>
</feature>
<dbReference type="eggNOG" id="COG1530">
    <property type="taxonomic scope" value="Bacteria"/>
</dbReference>
<dbReference type="GO" id="GO:0016787">
    <property type="term" value="F:hydrolase activity"/>
    <property type="evidence" value="ECO:0007669"/>
    <property type="project" value="UniProtKB-KW"/>
</dbReference>
<dbReference type="SMART" id="SM00316">
    <property type="entry name" value="S1"/>
    <property type="match status" value="1"/>
</dbReference>
<evidence type="ECO:0000313" key="7">
    <source>
        <dbReference type="EMBL" id="KRT35795.1"/>
    </source>
</evidence>
<dbReference type="GO" id="GO:0006364">
    <property type="term" value="P:rRNA processing"/>
    <property type="evidence" value="ECO:0007669"/>
    <property type="project" value="TreeGrafter"/>
</dbReference>
<dbReference type="SUPFAM" id="SSF50249">
    <property type="entry name" value="Nucleic acid-binding proteins"/>
    <property type="match status" value="1"/>
</dbReference>
<gene>
    <name evidence="7" type="ORF">HMPREF1705_03047</name>
</gene>
<dbReference type="GO" id="GO:0005737">
    <property type="term" value="C:cytoplasm"/>
    <property type="evidence" value="ECO:0007669"/>
    <property type="project" value="TreeGrafter"/>
</dbReference>
<dbReference type="AlphaFoldDB" id="A0A0T5XBR0"/>
<dbReference type="PANTHER" id="PTHR30001:SF0">
    <property type="entry name" value="RIBONUCLEASE G"/>
    <property type="match status" value="1"/>
</dbReference>
<dbReference type="Gene3D" id="2.40.50.140">
    <property type="entry name" value="Nucleic acid-binding proteins"/>
    <property type="match status" value="1"/>
</dbReference>
<dbReference type="InterPro" id="IPR003029">
    <property type="entry name" value="S1_domain"/>
</dbReference>
<evidence type="ECO:0000256" key="1">
    <source>
        <dbReference type="ARBA" id="ARBA00001946"/>
    </source>
</evidence>
<dbReference type="Pfam" id="PF10150">
    <property type="entry name" value="RNase_E_G"/>
    <property type="match status" value="1"/>
</dbReference>
<dbReference type="InterPro" id="IPR004659">
    <property type="entry name" value="RNase_E/G"/>
</dbReference>
<dbReference type="PANTHER" id="PTHR30001">
    <property type="entry name" value="RIBONUCLEASE"/>
    <property type="match status" value="1"/>
</dbReference>
<dbReference type="RefSeq" id="WP_057940820.1">
    <property type="nucleotide sequence ID" value="NZ_ACJX03000001.1"/>
</dbReference>
<dbReference type="InterPro" id="IPR019307">
    <property type="entry name" value="RNA-bd_AU-1/RNase_E/G"/>
</dbReference>
<sequence length="498" mass="56596">MNDDDKWIIANVIDPEESRVAILEGGRLVELFAERMWERQRAGEIYKARIDNILPGMNAAFVNLGEGRNAFLYLDDAKNAEIKPNGEIVVQVTKVARKGKGPRVTARISLPGRYVVLLPGASDIGVSRRIDESGEKERLKGIARELVPDGFGVIVRTVASGVDEEVIKEEIGELLELWKDISDLALTMPSPSLLYRDAGLLGKVLRDELDERVSQVVIDDPYEHKLVVDYISRHSHRVQPVVELYARNIPIFEHFDIEKDISAALERKLWLSSGGFLYIDQVEAMTVIDVNTGKYVGTDNLRHTILDTNMEAAKEIARQLRLRSIGGIIIVDFIDMDYQEDKQKLLDYLEELLKGDRYKSKVYGVSKLGLVEITRKRSRPDLKTYMTRPCPFCANMGWVLKEDAVAMDIKRFLRKVILSSKVEALILEAHSAIAEYIGNHFLSQWAQEFEKALFVLQSKELAWDKYRLIFQGPLDQALYKIKLLEEDGDLVVHRASRS</sequence>
<keyword evidence="5" id="KW-0694">RNA-binding</keyword>
<organism evidence="7 8">
    <name type="scientific">Acetomicrobium hydrogeniformans ATCC BAA-1850</name>
    <dbReference type="NCBI Taxonomy" id="592015"/>
    <lineage>
        <taxon>Bacteria</taxon>
        <taxon>Thermotogati</taxon>
        <taxon>Synergistota</taxon>
        <taxon>Synergistia</taxon>
        <taxon>Synergistales</taxon>
        <taxon>Acetomicrobiaceae</taxon>
        <taxon>Acetomicrobium</taxon>
    </lineage>
</organism>
<dbReference type="CDD" id="cd04453">
    <property type="entry name" value="S1_RNase_E"/>
    <property type="match status" value="1"/>
</dbReference>
<evidence type="ECO:0000256" key="3">
    <source>
        <dbReference type="ARBA" id="ARBA00022801"/>
    </source>
</evidence>
<evidence type="ECO:0000313" key="8">
    <source>
        <dbReference type="Proteomes" id="UP000005273"/>
    </source>
</evidence>
<evidence type="ECO:0000256" key="4">
    <source>
        <dbReference type="ARBA" id="ARBA00022842"/>
    </source>
</evidence>
<dbReference type="PROSITE" id="PS50126">
    <property type="entry name" value="S1"/>
    <property type="match status" value="1"/>
</dbReference>
<dbReference type="GO" id="GO:0004540">
    <property type="term" value="F:RNA nuclease activity"/>
    <property type="evidence" value="ECO:0007669"/>
    <property type="project" value="InterPro"/>
</dbReference>
<protein>
    <submittedName>
        <fullName evidence="7">S1 RNA binding domain protein</fullName>
    </submittedName>
</protein>
<comment type="caution">
    <text evidence="7">The sequence shown here is derived from an EMBL/GenBank/DDBJ whole genome shotgun (WGS) entry which is preliminary data.</text>
</comment>
<dbReference type="OrthoDB" id="9804278at2"/>
<dbReference type="Proteomes" id="UP000005273">
    <property type="component" value="Unassembled WGS sequence"/>
</dbReference>
<keyword evidence="8" id="KW-1185">Reference proteome</keyword>
<proteinExistence type="predicted"/>
<dbReference type="STRING" id="592015.HMPREF1705_03047"/>
<dbReference type="EMBL" id="ACJX03000001">
    <property type="protein sequence ID" value="KRT35795.1"/>
    <property type="molecule type" value="Genomic_DNA"/>
</dbReference>
<accession>A0A0T5XBR0</accession>
<keyword evidence="3" id="KW-0378">Hydrolase</keyword>
<keyword evidence="4" id="KW-0460">Magnesium</keyword>
<evidence type="ECO:0000259" key="6">
    <source>
        <dbReference type="PROSITE" id="PS50126"/>
    </source>
</evidence>
<dbReference type="GO" id="GO:0003723">
    <property type="term" value="F:RNA binding"/>
    <property type="evidence" value="ECO:0007669"/>
    <property type="project" value="UniProtKB-KW"/>
</dbReference>
<dbReference type="GO" id="GO:0046872">
    <property type="term" value="F:metal ion binding"/>
    <property type="evidence" value="ECO:0007669"/>
    <property type="project" value="UniProtKB-KW"/>
</dbReference>
<dbReference type="InterPro" id="IPR012340">
    <property type="entry name" value="NA-bd_OB-fold"/>
</dbReference>
<keyword evidence="2" id="KW-0479">Metal-binding</keyword>
<evidence type="ECO:0000256" key="5">
    <source>
        <dbReference type="ARBA" id="ARBA00022884"/>
    </source>
</evidence>
<dbReference type="Gene3D" id="3.40.1260.20">
    <property type="entry name" value="Ribonuclease E, catalytic domain"/>
    <property type="match status" value="1"/>
</dbReference>